<dbReference type="EnsemblFungi" id="EJT68060">
    <property type="protein sequence ID" value="EJT68060"/>
    <property type="gene ID" value="GGTG_14361"/>
</dbReference>
<proteinExistence type="predicted"/>
<reference evidence="2" key="3">
    <citation type="submission" date="2010-09" db="EMBL/GenBank/DDBJ databases">
        <title>Annotation of Gaeumannomyces graminis var. tritici R3-111a-1.</title>
        <authorList>
            <consortium name="The Broad Institute Genome Sequencing Platform"/>
            <person name="Ma L.-J."/>
            <person name="Dead R."/>
            <person name="Young S.K."/>
            <person name="Zeng Q."/>
            <person name="Gargeya S."/>
            <person name="Fitzgerald M."/>
            <person name="Haas B."/>
            <person name="Abouelleil A."/>
            <person name="Alvarado L."/>
            <person name="Arachchi H.M."/>
            <person name="Berlin A."/>
            <person name="Brown A."/>
            <person name="Chapman S.B."/>
            <person name="Chen Z."/>
            <person name="Dunbar C."/>
            <person name="Freedman E."/>
            <person name="Gearin G."/>
            <person name="Gellesch M."/>
            <person name="Goldberg J."/>
            <person name="Griggs A."/>
            <person name="Gujja S."/>
            <person name="Heiman D."/>
            <person name="Howarth C."/>
            <person name="Larson L."/>
            <person name="Lui A."/>
            <person name="MacDonald P.J.P."/>
            <person name="Mehta T."/>
            <person name="Montmayeur A."/>
            <person name="Murphy C."/>
            <person name="Neiman D."/>
            <person name="Pearson M."/>
            <person name="Priest M."/>
            <person name="Roberts A."/>
            <person name="Saif S."/>
            <person name="Shea T."/>
            <person name="Shenoy N."/>
            <person name="Sisk P."/>
            <person name="Stolte C."/>
            <person name="Sykes S."/>
            <person name="Yandava C."/>
            <person name="Wortman J."/>
            <person name="Nusbaum C."/>
            <person name="Birren B."/>
        </authorList>
    </citation>
    <scope>NUCLEOTIDE SEQUENCE</scope>
    <source>
        <strain evidence="2">R3-111a-1</strain>
    </source>
</reference>
<organism evidence="2">
    <name type="scientific">Gaeumannomyces tritici (strain R3-111a-1)</name>
    <name type="common">Wheat and barley take-all root rot fungus</name>
    <name type="synonym">Gaeumannomyces graminis var. tritici</name>
    <dbReference type="NCBI Taxonomy" id="644352"/>
    <lineage>
        <taxon>Eukaryota</taxon>
        <taxon>Fungi</taxon>
        <taxon>Dikarya</taxon>
        <taxon>Ascomycota</taxon>
        <taxon>Pezizomycotina</taxon>
        <taxon>Sordariomycetes</taxon>
        <taxon>Sordariomycetidae</taxon>
        <taxon>Magnaporthales</taxon>
        <taxon>Magnaporthaceae</taxon>
        <taxon>Gaeumannomyces</taxon>
    </lineage>
</organism>
<reference evidence="3" key="4">
    <citation type="journal article" date="2015" name="G3 (Bethesda)">
        <title>Genome sequences of three phytopathogenic species of the Magnaporthaceae family of fungi.</title>
        <authorList>
            <person name="Okagaki L.H."/>
            <person name="Nunes C.C."/>
            <person name="Sailsbery J."/>
            <person name="Clay B."/>
            <person name="Brown D."/>
            <person name="John T."/>
            <person name="Oh Y."/>
            <person name="Young N."/>
            <person name="Fitzgerald M."/>
            <person name="Haas B.J."/>
            <person name="Zeng Q."/>
            <person name="Young S."/>
            <person name="Adiconis X."/>
            <person name="Fan L."/>
            <person name="Levin J.Z."/>
            <person name="Mitchell T.K."/>
            <person name="Okubara P.A."/>
            <person name="Farman M.L."/>
            <person name="Kohn L.M."/>
            <person name="Birren B."/>
            <person name="Ma L.-J."/>
            <person name="Dean R.A."/>
        </authorList>
    </citation>
    <scope>NUCLEOTIDE SEQUENCE</scope>
    <source>
        <strain evidence="3">R3-111a-1</strain>
    </source>
</reference>
<keyword evidence="4" id="KW-1185">Reference proteome</keyword>
<dbReference type="VEuPathDB" id="FungiDB:GGTG_14361"/>
<dbReference type="HOGENOM" id="CLU_2558411_0_0_1"/>
<accession>J3PLA5</accession>
<protein>
    <submittedName>
        <fullName evidence="2 3">Uncharacterized protein</fullName>
    </submittedName>
</protein>
<dbReference type="GeneID" id="20354819"/>
<name>J3PLA5_GAET3</name>
<evidence type="ECO:0000256" key="1">
    <source>
        <dbReference type="SAM" id="MobiDB-lite"/>
    </source>
</evidence>
<evidence type="ECO:0000313" key="3">
    <source>
        <dbReference type="EnsemblFungi" id="EJT68060"/>
    </source>
</evidence>
<evidence type="ECO:0000313" key="2">
    <source>
        <dbReference type="EMBL" id="EJT68060.1"/>
    </source>
</evidence>
<dbReference type="RefSeq" id="XP_009230552.1">
    <property type="nucleotide sequence ID" value="XM_009232288.1"/>
</dbReference>
<dbReference type="EMBL" id="GL385696">
    <property type="protein sequence ID" value="EJT68060.1"/>
    <property type="molecule type" value="Genomic_DNA"/>
</dbReference>
<dbReference type="AlphaFoldDB" id="J3PLA5"/>
<sequence>MANAGPSDRRSSSPPDGTYQQGDDDDEHDEAGRAPAEPADWDLDTDDVRSISSSDLTWPFTCTAPLYSGGAADSRGPGRGRR</sequence>
<feature type="region of interest" description="Disordered" evidence="1">
    <location>
        <begin position="1"/>
        <end position="82"/>
    </location>
</feature>
<reference evidence="4" key="1">
    <citation type="submission" date="2010-07" db="EMBL/GenBank/DDBJ databases">
        <title>The genome sequence of Gaeumannomyces graminis var. tritici strain R3-111a-1.</title>
        <authorList>
            <consortium name="The Broad Institute Genome Sequencing Platform"/>
            <person name="Ma L.-J."/>
            <person name="Dead R."/>
            <person name="Young S."/>
            <person name="Zeng Q."/>
            <person name="Koehrsen M."/>
            <person name="Alvarado L."/>
            <person name="Berlin A."/>
            <person name="Chapman S.B."/>
            <person name="Chen Z."/>
            <person name="Freedman E."/>
            <person name="Gellesch M."/>
            <person name="Goldberg J."/>
            <person name="Griggs A."/>
            <person name="Gujja S."/>
            <person name="Heilman E.R."/>
            <person name="Heiman D."/>
            <person name="Hepburn T."/>
            <person name="Howarth C."/>
            <person name="Jen D."/>
            <person name="Larson L."/>
            <person name="Mehta T."/>
            <person name="Neiman D."/>
            <person name="Pearson M."/>
            <person name="Roberts A."/>
            <person name="Saif S."/>
            <person name="Shea T."/>
            <person name="Shenoy N."/>
            <person name="Sisk P."/>
            <person name="Stolte C."/>
            <person name="Sykes S."/>
            <person name="Walk T."/>
            <person name="White J."/>
            <person name="Yandava C."/>
            <person name="Haas B."/>
            <person name="Nusbaum C."/>
            <person name="Birren B."/>
        </authorList>
    </citation>
    <scope>NUCLEOTIDE SEQUENCE [LARGE SCALE GENOMIC DNA]</scope>
    <source>
        <strain evidence="4">R3-111a-1</strain>
    </source>
</reference>
<dbReference type="Proteomes" id="UP000006039">
    <property type="component" value="Unassembled WGS sequence"/>
</dbReference>
<reference evidence="2" key="2">
    <citation type="submission" date="2010-07" db="EMBL/GenBank/DDBJ databases">
        <authorList>
            <consortium name="The Broad Institute Genome Sequencing Platform"/>
            <consortium name="Broad Institute Genome Sequencing Center for Infectious Disease"/>
            <person name="Ma L.-J."/>
            <person name="Dead R."/>
            <person name="Young S."/>
            <person name="Zeng Q."/>
            <person name="Koehrsen M."/>
            <person name="Alvarado L."/>
            <person name="Berlin A."/>
            <person name="Chapman S.B."/>
            <person name="Chen Z."/>
            <person name="Freedman E."/>
            <person name="Gellesch M."/>
            <person name="Goldberg J."/>
            <person name="Griggs A."/>
            <person name="Gujja S."/>
            <person name="Heilman E.R."/>
            <person name="Heiman D."/>
            <person name="Hepburn T."/>
            <person name="Howarth C."/>
            <person name="Jen D."/>
            <person name="Larson L."/>
            <person name="Mehta T."/>
            <person name="Neiman D."/>
            <person name="Pearson M."/>
            <person name="Roberts A."/>
            <person name="Saif S."/>
            <person name="Shea T."/>
            <person name="Shenoy N."/>
            <person name="Sisk P."/>
            <person name="Stolte C."/>
            <person name="Sykes S."/>
            <person name="Walk T."/>
            <person name="White J."/>
            <person name="Yandava C."/>
            <person name="Haas B."/>
            <person name="Nusbaum C."/>
            <person name="Birren B."/>
        </authorList>
    </citation>
    <scope>NUCLEOTIDE SEQUENCE</scope>
    <source>
        <strain evidence="2">R3-111a-1</strain>
    </source>
</reference>
<gene>
    <name evidence="3" type="primary">20354819</name>
    <name evidence="2" type="ORF">GGTG_14361</name>
</gene>
<reference evidence="3" key="5">
    <citation type="submission" date="2018-04" db="UniProtKB">
        <authorList>
            <consortium name="EnsemblFungi"/>
        </authorList>
    </citation>
    <scope>IDENTIFICATION</scope>
    <source>
        <strain evidence="3">R3-111a-1</strain>
    </source>
</reference>
<evidence type="ECO:0000313" key="4">
    <source>
        <dbReference type="Proteomes" id="UP000006039"/>
    </source>
</evidence>